<keyword evidence="6 7" id="KW-0472">Membrane</keyword>
<keyword evidence="4 7" id="KW-0812">Transmembrane</keyword>
<comment type="subcellular location">
    <subcellularLocation>
        <location evidence="1">Cell membrane</location>
        <topology evidence="1">Multi-pass membrane protein</topology>
    </subcellularLocation>
</comment>
<comment type="similarity">
    <text evidence="2">Belongs to the MgtC/SapB family.</text>
</comment>
<evidence type="ECO:0000256" key="3">
    <source>
        <dbReference type="ARBA" id="ARBA00022475"/>
    </source>
</evidence>
<feature type="transmembrane region" description="Helical" evidence="7">
    <location>
        <begin position="6"/>
        <end position="27"/>
    </location>
</feature>
<feature type="transmembrane region" description="Helical" evidence="7">
    <location>
        <begin position="73"/>
        <end position="93"/>
    </location>
</feature>
<name>A0AAU7CFE0_9BACT</name>
<evidence type="ECO:0000256" key="1">
    <source>
        <dbReference type="ARBA" id="ARBA00004651"/>
    </source>
</evidence>
<gene>
    <name evidence="9" type="ORF">V5E97_37275</name>
</gene>
<feature type="transmembrane region" description="Helical" evidence="7">
    <location>
        <begin position="98"/>
        <end position="118"/>
    </location>
</feature>
<keyword evidence="5 7" id="KW-1133">Transmembrane helix</keyword>
<evidence type="ECO:0000256" key="4">
    <source>
        <dbReference type="ARBA" id="ARBA00022692"/>
    </source>
</evidence>
<reference evidence="9" key="1">
    <citation type="submission" date="2024-05" db="EMBL/GenBank/DDBJ databases">
        <title>Planctomycetes of the genus Singulisphaera possess chitinolytic capabilities.</title>
        <authorList>
            <person name="Ivanova A."/>
        </authorList>
    </citation>
    <scope>NUCLEOTIDE SEQUENCE</scope>
    <source>
        <strain evidence="9">Ch08T</strain>
    </source>
</reference>
<evidence type="ECO:0000256" key="5">
    <source>
        <dbReference type="ARBA" id="ARBA00022989"/>
    </source>
</evidence>
<accession>A0AAU7CFE0</accession>
<dbReference type="Pfam" id="PF02308">
    <property type="entry name" value="MgtC"/>
    <property type="match status" value="1"/>
</dbReference>
<proteinExistence type="inferred from homology"/>
<dbReference type="EMBL" id="CP155447">
    <property type="protein sequence ID" value="XBH03910.1"/>
    <property type="molecule type" value="Genomic_DNA"/>
</dbReference>
<dbReference type="GO" id="GO:0005886">
    <property type="term" value="C:plasma membrane"/>
    <property type="evidence" value="ECO:0007669"/>
    <property type="project" value="UniProtKB-SubCell"/>
</dbReference>
<feature type="transmembrane region" description="Helical" evidence="7">
    <location>
        <begin position="124"/>
        <end position="143"/>
    </location>
</feature>
<organism evidence="9">
    <name type="scientific">Singulisphaera sp. Ch08</name>
    <dbReference type="NCBI Taxonomy" id="3120278"/>
    <lineage>
        <taxon>Bacteria</taxon>
        <taxon>Pseudomonadati</taxon>
        <taxon>Planctomycetota</taxon>
        <taxon>Planctomycetia</taxon>
        <taxon>Isosphaerales</taxon>
        <taxon>Isosphaeraceae</taxon>
        <taxon>Singulisphaera</taxon>
    </lineage>
</organism>
<dbReference type="AlphaFoldDB" id="A0AAU7CFE0"/>
<keyword evidence="3" id="KW-1003">Cell membrane</keyword>
<sequence length="239" mass="26300">MTTDLGWQEIVIRLTLTVIAGTLVGFNRGEHGRPAGLRTTLLVCMAASISMIQTNLLLATAGRSTDSFVTIDLMRLPLGILTGMGFIGGGAILKRGDIVRGVTTAATLWFMTVIGLCFGGGQKLLGAVALAIGMLVLTGVKRLELRISQDRWATLTLTASLDGPTEEFIRNDLIGRGYRVANWGVNYEMNERRWTVCCHVFWRVRPIDSDRPDFVIELSRLTGVSRLKWSPQGLPDHWE</sequence>
<dbReference type="RefSeq" id="WP_406696652.1">
    <property type="nucleotide sequence ID" value="NZ_CP155447.1"/>
</dbReference>
<dbReference type="PANTHER" id="PTHR33778">
    <property type="entry name" value="PROTEIN MGTC"/>
    <property type="match status" value="1"/>
</dbReference>
<feature type="domain" description="MgtC/SapB/SrpB/YhiD N-terminal" evidence="8">
    <location>
        <begin position="14"/>
        <end position="144"/>
    </location>
</feature>
<evidence type="ECO:0000259" key="8">
    <source>
        <dbReference type="Pfam" id="PF02308"/>
    </source>
</evidence>
<evidence type="ECO:0000313" key="9">
    <source>
        <dbReference type="EMBL" id="XBH03910.1"/>
    </source>
</evidence>
<evidence type="ECO:0000256" key="7">
    <source>
        <dbReference type="SAM" id="Phobius"/>
    </source>
</evidence>
<dbReference type="InterPro" id="IPR003416">
    <property type="entry name" value="MgtC/SapB/SrpB/YhiD_fam"/>
</dbReference>
<dbReference type="PANTHER" id="PTHR33778:SF1">
    <property type="entry name" value="MAGNESIUM TRANSPORTER YHID-RELATED"/>
    <property type="match status" value="1"/>
</dbReference>
<dbReference type="PRINTS" id="PR01837">
    <property type="entry name" value="MGTCSAPBPROT"/>
</dbReference>
<protein>
    <submittedName>
        <fullName evidence="9">MgtC/SapB family protein</fullName>
    </submittedName>
</protein>
<dbReference type="InterPro" id="IPR049177">
    <property type="entry name" value="MgtC_SapB_SrpB_YhiD_N"/>
</dbReference>
<evidence type="ECO:0000256" key="6">
    <source>
        <dbReference type="ARBA" id="ARBA00023136"/>
    </source>
</evidence>
<evidence type="ECO:0000256" key="2">
    <source>
        <dbReference type="ARBA" id="ARBA00009298"/>
    </source>
</evidence>
<feature type="transmembrane region" description="Helical" evidence="7">
    <location>
        <begin position="39"/>
        <end position="61"/>
    </location>
</feature>